<organism evidence="1 2">
    <name type="scientific">Cichorium intybus</name>
    <name type="common">Chicory</name>
    <dbReference type="NCBI Taxonomy" id="13427"/>
    <lineage>
        <taxon>Eukaryota</taxon>
        <taxon>Viridiplantae</taxon>
        <taxon>Streptophyta</taxon>
        <taxon>Embryophyta</taxon>
        <taxon>Tracheophyta</taxon>
        <taxon>Spermatophyta</taxon>
        <taxon>Magnoliopsida</taxon>
        <taxon>eudicotyledons</taxon>
        <taxon>Gunneridae</taxon>
        <taxon>Pentapetalae</taxon>
        <taxon>asterids</taxon>
        <taxon>campanulids</taxon>
        <taxon>Asterales</taxon>
        <taxon>Asteraceae</taxon>
        <taxon>Cichorioideae</taxon>
        <taxon>Cichorieae</taxon>
        <taxon>Cichoriinae</taxon>
        <taxon>Cichorium</taxon>
    </lineage>
</organism>
<protein>
    <submittedName>
        <fullName evidence="1">Uncharacterized protein</fullName>
    </submittedName>
</protein>
<comment type="caution">
    <text evidence="1">The sequence shown here is derived from an EMBL/GenBank/DDBJ whole genome shotgun (WGS) entry which is preliminary data.</text>
</comment>
<keyword evidence="2" id="KW-1185">Reference proteome</keyword>
<evidence type="ECO:0000313" key="2">
    <source>
        <dbReference type="Proteomes" id="UP001055811"/>
    </source>
</evidence>
<reference evidence="2" key="1">
    <citation type="journal article" date="2022" name="Mol. Ecol. Resour.">
        <title>The genomes of chicory, endive, great burdock and yacon provide insights into Asteraceae palaeo-polyploidization history and plant inulin production.</title>
        <authorList>
            <person name="Fan W."/>
            <person name="Wang S."/>
            <person name="Wang H."/>
            <person name="Wang A."/>
            <person name="Jiang F."/>
            <person name="Liu H."/>
            <person name="Zhao H."/>
            <person name="Xu D."/>
            <person name="Zhang Y."/>
        </authorList>
    </citation>
    <scope>NUCLEOTIDE SEQUENCE [LARGE SCALE GENOMIC DNA]</scope>
    <source>
        <strain evidence="2">cv. Punajuju</strain>
    </source>
</reference>
<reference evidence="1 2" key="2">
    <citation type="journal article" date="2022" name="Mol. Ecol. Resour.">
        <title>The genomes of chicory, endive, great burdock and yacon provide insights into Asteraceae paleo-polyploidization history and plant inulin production.</title>
        <authorList>
            <person name="Fan W."/>
            <person name="Wang S."/>
            <person name="Wang H."/>
            <person name="Wang A."/>
            <person name="Jiang F."/>
            <person name="Liu H."/>
            <person name="Zhao H."/>
            <person name="Xu D."/>
            <person name="Zhang Y."/>
        </authorList>
    </citation>
    <scope>NUCLEOTIDE SEQUENCE [LARGE SCALE GENOMIC DNA]</scope>
    <source>
        <strain evidence="2">cv. Punajuju</strain>
        <tissue evidence="1">Leaves</tissue>
    </source>
</reference>
<dbReference type="Proteomes" id="UP001055811">
    <property type="component" value="Linkage Group LG02"/>
</dbReference>
<accession>A0ACB9G9T3</accession>
<gene>
    <name evidence="1" type="ORF">L2E82_10204</name>
</gene>
<dbReference type="EMBL" id="CM042010">
    <property type="protein sequence ID" value="KAI3780233.1"/>
    <property type="molecule type" value="Genomic_DNA"/>
</dbReference>
<sequence length="164" mass="17890">MIVTENTPTHISFFDDRGAAATLLGDGVAPTGDTIEAISSPRDELRYCHSSPISVSRAEANDERDRYELDIVVGIAGEDSNLSYRWFHWSNLLRAYVEATSNVFPFSSLTEIQGNSVSAMKLPGHDDDISSENGSGALLKWMVEFGKELENCVILGATGFQKGN</sequence>
<evidence type="ECO:0000313" key="1">
    <source>
        <dbReference type="EMBL" id="KAI3780233.1"/>
    </source>
</evidence>
<proteinExistence type="predicted"/>
<name>A0ACB9G9T3_CICIN</name>